<evidence type="ECO:0000313" key="11">
    <source>
        <dbReference type="Proteomes" id="UP000198287"/>
    </source>
</evidence>
<evidence type="ECO:0000256" key="3">
    <source>
        <dbReference type="ARBA" id="ARBA00012485"/>
    </source>
</evidence>
<keyword evidence="8" id="KW-1133">Transmembrane helix</keyword>
<dbReference type="EMBL" id="LNIX01000015">
    <property type="protein sequence ID" value="OXA46536.1"/>
    <property type="molecule type" value="Genomic_DNA"/>
</dbReference>
<name>A0A226DQQ8_FOLCA</name>
<evidence type="ECO:0000256" key="1">
    <source>
        <dbReference type="ARBA" id="ARBA00000885"/>
    </source>
</evidence>
<dbReference type="InterPro" id="IPR035983">
    <property type="entry name" value="Hect_E3_ubiquitin_ligase"/>
</dbReference>
<dbReference type="GO" id="GO:0009966">
    <property type="term" value="P:regulation of signal transduction"/>
    <property type="evidence" value="ECO:0007669"/>
    <property type="project" value="UniProtKB-ARBA"/>
</dbReference>
<feature type="repeat" description="Filamin" evidence="6">
    <location>
        <begin position="161"/>
        <end position="199"/>
    </location>
</feature>
<evidence type="ECO:0000256" key="8">
    <source>
        <dbReference type="SAM" id="Phobius"/>
    </source>
</evidence>
<evidence type="ECO:0000259" key="9">
    <source>
        <dbReference type="PROSITE" id="PS50237"/>
    </source>
</evidence>
<dbReference type="InterPro" id="IPR017868">
    <property type="entry name" value="Filamin/ABP280_repeat-like"/>
</dbReference>
<dbReference type="InterPro" id="IPR050409">
    <property type="entry name" value="E3_ubiq-protein_ligase"/>
</dbReference>
<keyword evidence="8" id="KW-0812">Transmembrane</keyword>
<dbReference type="PROSITE" id="PS50237">
    <property type="entry name" value="HECT"/>
    <property type="match status" value="1"/>
</dbReference>
<keyword evidence="8" id="KW-0472">Membrane</keyword>
<dbReference type="AlphaFoldDB" id="A0A226DQQ8"/>
<dbReference type="GO" id="GO:0005829">
    <property type="term" value="C:cytosol"/>
    <property type="evidence" value="ECO:0007669"/>
    <property type="project" value="TreeGrafter"/>
</dbReference>
<dbReference type="Gene3D" id="3.30.2410.10">
    <property type="entry name" value="Hect, E3 ligase catalytic domain"/>
    <property type="match status" value="1"/>
</dbReference>
<proteinExistence type="predicted"/>
<organism evidence="10 11">
    <name type="scientific">Folsomia candida</name>
    <name type="common">Springtail</name>
    <dbReference type="NCBI Taxonomy" id="158441"/>
    <lineage>
        <taxon>Eukaryota</taxon>
        <taxon>Metazoa</taxon>
        <taxon>Ecdysozoa</taxon>
        <taxon>Arthropoda</taxon>
        <taxon>Hexapoda</taxon>
        <taxon>Collembola</taxon>
        <taxon>Entomobryomorpha</taxon>
        <taxon>Isotomoidea</taxon>
        <taxon>Isotomidae</taxon>
        <taxon>Proisotominae</taxon>
        <taxon>Folsomia</taxon>
    </lineage>
</organism>
<evidence type="ECO:0000256" key="2">
    <source>
        <dbReference type="ARBA" id="ARBA00004906"/>
    </source>
</evidence>
<protein>
    <recommendedName>
        <fullName evidence="3">HECT-type E3 ubiquitin transferase</fullName>
        <ecNumber evidence="3">2.3.2.26</ecNumber>
    </recommendedName>
</protein>
<dbReference type="STRING" id="158441.A0A226DQQ8"/>
<dbReference type="Gene3D" id="3.30.2160.10">
    <property type="entry name" value="Hect, E3 ligase catalytic domain"/>
    <property type="match status" value="1"/>
</dbReference>
<keyword evidence="4" id="KW-0808">Transferase</keyword>
<dbReference type="GO" id="GO:0006511">
    <property type="term" value="P:ubiquitin-dependent protein catabolic process"/>
    <property type="evidence" value="ECO:0007669"/>
    <property type="project" value="TreeGrafter"/>
</dbReference>
<feature type="domain" description="HECT" evidence="9">
    <location>
        <begin position="567"/>
        <end position="907"/>
    </location>
</feature>
<dbReference type="InterPro" id="IPR000569">
    <property type="entry name" value="HECT_dom"/>
</dbReference>
<dbReference type="PANTHER" id="PTHR11254">
    <property type="entry name" value="HECT DOMAIN UBIQUITIN-PROTEIN LIGASE"/>
    <property type="match status" value="1"/>
</dbReference>
<dbReference type="GO" id="GO:0043066">
    <property type="term" value="P:negative regulation of apoptotic process"/>
    <property type="evidence" value="ECO:0007669"/>
    <property type="project" value="TreeGrafter"/>
</dbReference>
<dbReference type="OrthoDB" id="6057829at2759"/>
<dbReference type="GO" id="GO:0000209">
    <property type="term" value="P:protein polyubiquitination"/>
    <property type="evidence" value="ECO:0007669"/>
    <property type="project" value="TreeGrafter"/>
</dbReference>
<reference evidence="10 11" key="1">
    <citation type="submission" date="2015-12" db="EMBL/GenBank/DDBJ databases">
        <title>The genome of Folsomia candida.</title>
        <authorList>
            <person name="Faddeeva A."/>
            <person name="Derks M.F."/>
            <person name="Anvar Y."/>
            <person name="Smit S."/>
            <person name="Van Straalen N."/>
            <person name="Roelofs D."/>
        </authorList>
    </citation>
    <scope>NUCLEOTIDE SEQUENCE [LARGE SCALE GENOMIC DNA]</scope>
    <source>
        <strain evidence="10 11">VU population</strain>
        <tissue evidence="10">Whole body</tissue>
    </source>
</reference>
<keyword evidence="5 7" id="KW-0833">Ubl conjugation pathway</keyword>
<evidence type="ECO:0000256" key="7">
    <source>
        <dbReference type="PROSITE-ProRule" id="PRU00104"/>
    </source>
</evidence>
<dbReference type="PANTHER" id="PTHR11254:SF340">
    <property type="entry name" value="APOPTOSIS-RESISTANT E3 UBIQUITIN PROTEIN LIGASE 1"/>
    <property type="match status" value="1"/>
</dbReference>
<evidence type="ECO:0000256" key="6">
    <source>
        <dbReference type="PROSITE-ProRule" id="PRU00087"/>
    </source>
</evidence>
<sequence>MDDSIKTIFFNPDNIEYFKETINFWKNKIIFFAQYIVHFDQQIKQRAMMAWNSVNDSQYSHYAIWIPIISLAAAVAFFLFKFPEFRAIMRARNCKVEIEWNRNFPNRVGGEVVVKIMPFLSPTRLHIFDFPDTETANDLISNIVMQVFLEEEEITVNKSINQSDQAIYAKFPVLKSGKYSIYLSYCGFSVNGSPFTANMDADDMDITKSYVGVTNPLIIVENEIFRIDVIPLDMFHNRCATTLDTMQRIKFTVKKVDEFKAEVNAGHFSAARGPNVEGMGNQWSNPCLTTIDGNDNCDEDDDSDPTDFKTNVGIRRENPDLPEFLPLYCIYGKCKNVGEYSGQVIINDLFPLTLPAQTIELMCISTQEQDKVLDLKKQELCKFAVRLILEIPVPLPSNSNINTEDVGVLDVSLEMTNRFVFLSRRLFNGPMEKRLQTWRLGENISVEIVSIQNDPEPDTHIIKISDTQHHNSFKELVMTGFDARVFFVMFHEYLAAKKNDSHFKSILHPESRHFENNLREKQQAFYEQIRETFDIDELSLVLPSCRTFTVTRADIVKTTLDATKNFTRSDWGQPFVVSFRHEAVNRSGATWVEWAGELCKELFDSTAYGMFLGRNFTVGNRPQPGLLHPNHARNNHWKLQHYELAGKLVGKCVIENVLNPEHQFFVDARFSRTIFCMILGIWPSYKHLQVDDPDYFRTNCDTLLHNDVSHMKLNFEVRVVNDKGIFETLPLIPDGENIAVTNENKIRYLNALARYHLCHDVKKEIDAFISGLNFIIPGRLFMMFDENELELMLCGSTPLNFGNLIQYYHESPDKWNPSFNKLKNWLRKALEEMDAFDLGRFYQFLTGSSRLPREGFVALRPSISMSALFGQPPTGNRAQCHLTVSDHKSYQDFLNSLLDSIRKQEFD</sequence>
<dbReference type="EC" id="2.3.2.26" evidence="3"/>
<dbReference type="SMART" id="SM00119">
    <property type="entry name" value="HECTc"/>
    <property type="match status" value="1"/>
</dbReference>
<keyword evidence="11" id="KW-1185">Reference proteome</keyword>
<evidence type="ECO:0000313" key="10">
    <source>
        <dbReference type="EMBL" id="OXA46536.1"/>
    </source>
</evidence>
<evidence type="ECO:0000256" key="5">
    <source>
        <dbReference type="ARBA" id="ARBA00022786"/>
    </source>
</evidence>
<dbReference type="Pfam" id="PF00632">
    <property type="entry name" value="HECT"/>
    <property type="match status" value="1"/>
</dbReference>
<comment type="caution">
    <text evidence="7">Lacks conserved residue(s) required for the propagation of feature annotation.</text>
</comment>
<dbReference type="PROSITE" id="PS50194">
    <property type="entry name" value="FILAMIN_REPEAT"/>
    <property type="match status" value="1"/>
</dbReference>
<gene>
    <name evidence="10" type="ORF">Fcan01_18673</name>
</gene>
<dbReference type="GO" id="GO:0061630">
    <property type="term" value="F:ubiquitin protein ligase activity"/>
    <property type="evidence" value="ECO:0007669"/>
    <property type="project" value="UniProtKB-EC"/>
</dbReference>
<feature type="transmembrane region" description="Helical" evidence="8">
    <location>
        <begin position="62"/>
        <end position="80"/>
    </location>
</feature>
<evidence type="ECO:0000256" key="4">
    <source>
        <dbReference type="ARBA" id="ARBA00022679"/>
    </source>
</evidence>
<dbReference type="Gene3D" id="3.90.1750.10">
    <property type="entry name" value="Hect, E3 ligase catalytic domains"/>
    <property type="match status" value="1"/>
</dbReference>
<comment type="pathway">
    <text evidence="2">Protein modification; protein ubiquitination.</text>
</comment>
<dbReference type="Proteomes" id="UP000198287">
    <property type="component" value="Unassembled WGS sequence"/>
</dbReference>
<comment type="caution">
    <text evidence="10">The sequence shown here is derived from an EMBL/GenBank/DDBJ whole genome shotgun (WGS) entry which is preliminary data.</text>
</comment>
<dbReference type="SUPFAM" id="SSF56204">
    <property type="entry name" value="Hect, E3 ligase catalytic domain"/>
    <property type="match status" value="1"/>
</dbReference>
<accession>A0A226DQQ8</accession>
<comment type="catalytic activity">
    <reaction evidence="1">
        <text>S-ubiquitinyl-[E2 ubiquitin-conjugating enzyme]-L-cysteine + [acceptor protein]-L-lysine = [E2 ubiquitin-conjugating enzyme]-L-cysteine + N(6)-ubiquitinyl-[acceptor protein]-L-lysine.</text>
        <dbReference type="EC" id="2.3.2.26"/>
    </reaction>
</comment>